<evidence type="ECO:0000313" key="2">
    <source>
        <dbReference type="Proteomes" id="UP000095287"/>
    </source>
</evidence>
<name>A0A1I8ARB4_9BILA</name>
<dbReference type="Proteomes" id="UP000095287">
    <property type="component" value="Unplaced"/>
</dbReference>
<keyword evidence="2" id="KW-1185">Reference proteome</keyword>
<evidence type="ECO:0000313" key="3">
    <source>
        <dbReference type="WBParaSite" id="L893_g8084.t1"/>
    </source>
</evidence>
<reference evidence="3" key="1">
    <citation type="submission" date="2016-11" db="UniProtKB">
        <authorList>
            <consortium name="WormBaseParasite"/>
        </authorList>
    </citation>
    <scope>IDENTIFICATION</scope>
</reference>
<organism evidence="2 3">
    <name type="scientific">Steinernema glaseri</name>
    <dbReference type="NCBI Taxonomy" id="37863"/>
    <lineage>
        <taxon>Eukaryota</taxon>
        <taxon>Metazoa</taxon>
        <taxon>Ecdysozoa</taxon>
        <taxon>Nematoda</taxon>
        <taxon>Chromadorea</taxon>
        <taxon>Rhabditida</taxon>
        <taxon>Tylenchina</taxon>
        <taxon>Panagrolaimomorpha</taxon>
        <taxon>Strongyloidoidea</taxon>
        <taxon>Steinernematidae</taxon>
        <taxon>Steinernema</taxon>
    </lineage>
</organism>
<dbReference type="AlphaFoldDB" id="A0A1I8ARB4"/>
<accession>A0A1I8ARB4</accession>
<sequence length="100" mass="10931">MCSLRSTQCCALDRRLQISMTNSILSETRHVTAPQADNRNKSNDLLRKEVQLAGSTASGRDSSADQTDVIESTDVTDGSASHVRRSNIHLSDLIVTEMVL</sequence>
<protein>
    <submittedName>
        <fullName evidence="3">Uncharacterized protein</fullName>
    </submittedName>
</protein>
<dbReference type="WBParaSite" id="L893_g8084.t1">
    <property type="protein sequence ID" value="L893_g8084.t1"/>
    <property type="gene ID" value="L893_g8084"/>
</dbReference>
<proteinExistence type="predicted"/>
<evidence type="ECO:0000256" key="1">
    <source>
        <dbReference type="SAM" id="MobiDB-lite"/>
    </source>
</evidence>
<feature type="region of interest" description="Disordered" evidence="1">
    <location>
        <begin position="52"/>
        <end position="78"/>
    </location>
</feature>
<feature type="compositionally biased region" description="Polar residues" evidence="1">
    <location>
        <begin position="53"/>
        <end position="78"/>
    </location>
</feature>